<dbReference type="SUPFAM" id="SSF56436">
    <property type="entry name" value="C-type lectin-like"/>
    <property type="match status" value="1"/>
</dbReference>
<name>A0A3B4WS46_SERLL</name>
<evidence type="ECO:0000313" key="2">
    <source>
        <dbReference type="Ensembl" id="ENSSLDP00000007086.1"/>
    </source>
</evidence>
<dbReference type="InterPro" id="IPR016186">
    <property type="entry name" value="C-type_lectin-like/link_sf"/>
</dbReference>
<dbReference type="PANTHER" id="PTHR45784:SF3">
    <property type="entry name" value="C-TYPE LECTIN DOMAIN FAMILY 4 MEMBER K-LIKE-RELATED"/>
    <property type="match status" value="1"/>
</dbReference>
<proteinExistence type="predicted"/>
<dbReference type="PANTHER" id="PTHR45784">
    <property type="entry name" value="C-TYPE LECTIN DOMAIN FAMILY 20 MEMBER A-RELATED"/>
    <property type="match status" value="1"/>
</dbReference>
<organism evidence="2 3">
    <name type="scientific">Seriola lalandi dorsalis</name>
    <dbReference type="NCBI Taxonomy" id="1841481"/>
    <lineage>
        <taxon>Eukaryota</taxon>
        <taxon>Metazoa</taxon>
        <taxon>Chordata</taxon>
        <taxon>Craniata</taxon>
        <taxon>Vertebrata</taxon>
        <taxon>Euteleostomi</taxon>
        <taxon>Actinopterygii</taxon>
        <taxon>Neopterygii</taxon>
        <taxon>Teleostei</taxon>
        <taxon>Neoteleostei</taxon>
        <taxon>Acanthomorphata</taxon>
        <taxon>Carangaria</taxon>
        <taxon>Carangiformes</taxon>
        <taxon>Carangidae</taxon>
        <taxon>Seriola</taxon>
    </lineage>
</organism>
<reference evidence="2" key="1">
    <citation type="submission" date="2025-08" db="UniProtKB">
        <authorList>
            <consortium name="Ensembl"/>
        </authorList>
    </citation>
    <scope>IDENTIFICATION</scope>
</reference>
<reference evidence="2" key="2">
    <citation type="submission" date="2025-09" db="UniProtKB">
        <authorList>
            <consortium name="Ensembl"/>
        </authorList>
    </citation>
    <scope>IDENTIFICATION</scope>
</reference>
<accession>A0A3B4WS46</accession>
<dbReference type="Pfam" id="PF00059">
    <property type="entry name" value="Lectin_C"/>
    <property type="match status" value="1"/>
</dbReference>
<dbReference type="InterPro" id="IPR016187">
    <property type="entry name" value="CTDL_fold"/>
</dbReference>
<protein>
    <recommendedName>
        <fullName evidence="1">C-type lectin domain-containing protein</fullName>
    </recommendedName>
</protein>
<evidence type="ECO:0000313" key="3">
    <source>
        <dbReference type="Proteomes" id="UP000261360"/>
    </source>
</evidence>
<keyword evidence="3" id="KW-1185">Reference proteome</keyword>
<dbReference type="Proteomes" id="UP000261360">
    <property type="component" value="Unplaced"/>
</dbReference>
<dbReference type="SMART" id="SM00034">
    <property type="entry name" value="CLECT"/>
    <property type="match status" value="1"/>
</dbReference>
<dbReference type="Ensembl" id="ENSSLDT00000007311.1">
    <property type="protein sequence ID" value="ENSSLDP00000007086.1"/>
    <property type="gene ID" value="ENSSLDG00000005638.1"/>
</dbReference>
<dbReference type="GeneTree" id="ENSGT00940000177200"/>
<dbReference type="InterPro" id="IPR001304">
    <property type="entry name" value="C-type_lectin-like"/>
</dbReference>
<sequence>HIVPLFRHSQCSFFTCRHYEYHFIGENKTWKEAQSFCRENYTDLAKVYDMTDMKRLLDSVKNQTEAWIGLYSEPGNKRMWHWSLPGVEHNESEAKWENRDRNDEHCKNCVRMNRDQKWKTSKCHEEKIKFVCYNGENMQLIFLLFCVFCYACSACQHV</sequence>
<dbReference type="Gene3D" id="3.10.100.10">
    <property type="entry name" value="Mannose-Binding Protein A, subunit A"/>
    <property type="match status" value="1"/>
</dbReference>
<feature type="domain" description="C-type lectin" evidence="1">
    <location>
        <begin position="21"/>
        <end position="127"/>
    </location>
</feature>
<dbReference type="AlphaFoldDB" id="A0A3B4WS46"/>
<evidence type="ECO:0000259" key="1">
    <source>
        <dbReference type="PROSITE" id="PS50041"/>
    </source>
</evidence>
<dbReference type="PROSITE" id="PS50041">
    <property type="entry name" value="C_TYPE_LECTIN_2"/>
    <property type="match status" value="1"/>
</dbReference>